<accession>A0A3M7TQW8</accession>
<gene>
    <name evidence="1" type="ORF">EBO34_14275</name>
</gene>
<keyword evidence="2" id="KW-1185">Reference proteome</keyword>
<dbReference type="RefSeq" id="WP_122899695.1">
    <property type="nucleotide sequence ID" value="NZ_RHIB01000002.1"/>
</dbReference>
<sequence>MISQAEEERIAIKLTDRFYEEYGEMLKKFGDRGRTHTKNDIHHHFNYLKTAHELNNKTTFTDYAIWLNTVLTSRGVPTELLEKNFQWLIEEFENHDDPEVFYIETLELALQELREVEQHHK</sequence>
<dbReference type="Proteomes" id="UP000278746">
    <property type="component" value="Unassembled WGS sequence"/>
</dbReference>
<organism evidence="1 2">
    <name type="scientific">Alteribacter keqinensis</name>
    <dbReference type="NCBI Taxonomy" id="2483800"/>
    <lineage>
        <taxon>Bacteria</taxon>
        <taxon>Bacillati</taxon>
        <taxon>Bacillota</taxon>
        <taxon>Bacilli</taxon>
        <taxon>Bacillales</taxon>
        <taxon>Bacillaceae</taxon>
        <taxon>Alteribacter</taxon>
    </lineage>
</organism>
<comment type="caution">
    <text evidence="1">The sequence shown here is derived from an EMBL/GenBank/DDBJ whole genome shotgun (WGS) entry which is preliminary data.</text>
</comment>
<dbReference type="AlphaFoldDB" id="A0A3M7TQW8"/>
<reference evidence="1 2" key="1">
    <citation type="submission" date="2018-10" db="EMBL/GenBank/DDBJ databases">
        <title>Bacillus Keqinensis sp. nov., a moderately halophilic bacterium isolated from a saline-alkaline lake.</title>
        <authorList>
            <person name="Wang H."/>
        </authorList>
    </citation>
    <scope>NUCLEOTIDE SEQUENCE [LARGE SCALE GENOMIC DNA]</scope>
    <source>
        <strain evidence="1 2">KQ-3</strain>
    </source>
</reference>
<evidence type="ECO:0000313" key="2">
    <source>
        <dbReference type="Proteomes" id="UP000278746"/>
    </source>
</evidence>
<evidence type="ECO:0000313" key="1">
    <source>
        <dbReference type="EMBL" id="RNA67865.1"/>
    </source>
</evidence>
<proteinExistence type="predicted"/>
<name>A0A3M7TQW8_9BACI</name>
<protein>
    <submittedName>
        <fullName evidence="1">Uncharacterized protein</fullName>
    </submittedName>
</protein>
<dbReference type="EMBL" id="RHIB01000002">
    <property type="protein sequence ID" value="RNA67865.1"/>
    <property type="molecule type" value="Genomic_DNA"/>
</dbReference>
<dbReference type="OrthoDB" id="2376384at2"/>